<proteinExistence type="predicted"/>
<reference evidence="1" key="1">
    <citation type="submission" date="2020-05" db="EMBL/GenBank/DDBJ databases">
        <authorList>
            <person name="Chiriac C."/>
            <person name="Salcher M."/>
            <person name="Ghai R."/>
            <person name="Kavagutti S V."/>
        </authorList>
    </citation>
    <scope>NUCLEOTIDE SEQUENCE</scope>
</reference>
<dbReference type="EMBL" id="CAFBLQ010000121">
    <property type="protein sequence ID" value="CAB4877732.1"/>
    <property type="molecule type" value="Genomic_DNA"/>
</dbReference>
<accession>A0A6J7E3S2</accession>
<dbReference type="AlphaFoldDB" id="A0A6J7E3S2"/>
<gene>
    <name evidence="1" type="ORF">UFOPK3423_01097</name>
</gene>
<protein>
    <submittedName>
        <fullName evidence="1">Unannotated protein</fullName>
    </submittedName>
</protein>
<organism evidence="1">
    <name type="scientific">freshwater metagenome</name>
    <dbReference type="NCBI Taxonomy" id="449393"/>
    <lineage>
        <taxon>unclassified sequences</taxon>
        <taxon>metagenomes</taxon>
        <taxon>ecological metagenomes</taxon>
    </lineage>
</organism>
<sequence length="131" mass="14838">MLLATRGIAGALDDPEQFTDAADEQALLIDFDPDSRGRRKDNVITRCHRHAQTLRLPPVDTRADIEHDPVLRRRLMIAGRHQKPGPAYAIRIKLLDHDPVEEWPQLVTHGFKDTGDAALLSQLHITDIIER</sequence>
<evidence type="ECO:0000313" key="1">
    <source>
        <dbReference type="EMBL" id="CAB4877732.1"/>
    </source>
</evidence>
<name>A0A6J7E3S2_9ZZZZ</name>